<dbReference type="Proteomes" id="UP000317881">
    <property type="component" value="Unassembled WGS sequence"/>
</dbReference>
<feature type="transmembrane region" description="Helical" evidence="6">
    <location>
        <begin position="190"/>
        <end position="207"/>
    </location>
</feature>
<dbReference type="EMBL" id="BJND01000028">
    <property type="protein sequence ID" value="GEC06567.1"/>
    <property type="molecule type" value="Genomic_DNA"/>
</dbReference>
<gene>
    <name evidence="8" type="ORF">SSP24_42220</name>
</gene>
<dbReference type="PANTHER" id="PTHR37422:SF13">
    <property type="entry name" value="LIPOPOLYSACCHARIDE BIOSYNTHESIS PROTEIN PA4999-RELATED"/>
    <property type="match status" value="1"/>
</dbReference>
<dbReference type="GO" id="GO:0016020">
    <property type="term" value="C:membrane"/>
    <property type="evidence" value="ECO:0007669"/>
    <property type="project" value="UniProtKB-SubCell"/>
</dbReference>
<evidence type="ECO:0000313" key="9">
    <source>
        <dbReference type="Proteomes" id="UP000317881"/>
    </source>
</evidence>
<name>A0A4Y3VI83_9ACTN</name>
<feature type="domain" description="O-antigen ligase-related" evidence="7">
    <location>
        <begin position="222"/>
        <end position="354"/>
    </location>
</feature>
<feature type="transmembrane region" description="Helical" evidence="6">
    <location>
        <begin position="403"/>
        <end position="420"/>
    </location>
</feature>
<feature type="transmembrane region" description="Helical" evidence="6">
    <location>
        <begin position="43"/>
        <end position="66"/>
    </location>
</feature>
<feature type="transmembrane region" description="Helical" evidence="6">
    <location>
        <begin position="131"/>
        <end position="149"/>
    </location>
</feature>
<evidence type="ECO:0000256" key="2">
    <source>
        <dbReference type="ARBA" id="ARBA00022692"/>
    </source>
</evidence>
<evidence type="ECO:0000256" key="6">
    <source>
        <dbReference type="SAM" id="Phobius"/>
    </source>
</evidence>
<evidence type="ECO:0000259" key="7">
    <source>
        <dbReference type="Pfam" id="PF04932"/>
    </source>
</evidence>
<keyword evidence="4 6" id="KW-0472">Membrane</keyword>
<keyword evidence="9" id="KW-1185">Reference proteome</keyword>
<comment type="subcellular location">
    <subcellularLocation>
        <location evidence="1">Membrane</location>
        <topology evidence="1">Multi-pass membrane protein</topology>
    </subcellularLocation>
</comment>
<dbReference type="RefSeq" id="WP_141311201.1">
    <property type="nucleotide sequence ID" value="NZ_BJND01000028.1"/>
</dbReference>
<feature type="transmembrane region" description="Helical" evidence="6">
    <location>
        <begin position="78"/>
        <end position="97"/>
    </location>
</feature>
<feature type="transmembrane region" description="Helical" evidence="6">
    <location>
        <begin position="12"/>
        <end position="31"/>
    </location>
</feature>
<feature type="region of interest" description="Disordered" evidence="5">
    <location>
        <begin position="423"/>
        <end position="471"/>
    </location>
</feature>
<feature type="transmembrane region" description="Helical" evidence="6">
    <location>
        <begin position="103"/>
        <end position="119"/>
    </location>
</feature>
<dbReference type="PANTHER" id="PTHR37422">
    <property type="entry name" value="TEICHURONIC ACID BIOSYNTHESIS PROTEIN TUAE"/>
    <property type="match status" value="1"/>
</dbReference>
<dbReference type="AlphaFoldDB" id="A0A4Y3VI83"/>
<evidence type="ECO:0000256" key="3">
    <source>
        <dbReference type="ARBA" id="ARBA00022989"/>
    </source>
</evidence>
<evidence type="ECO:0000313" key="8">
    <source>
        <dbReference type="EMBL" id="GEC06567.1"/>
    </source>
</evidence>
<evidence type="ECO:0000256" key="5">
    <source>
        <dbReference type="SAM" id="MobiDB-lite"/>
    </source>
</evidence>
<feature type="transmembrane region" description="Helical" evidence="6">
    <location>
        <begin position="214"/>
        <end position="230"/>
    </location>
</feature>
<reference evidence="8 9" key="1">
    <citation type="submission" date="2019-06" db="EMBL/GenBank/DDBJ databases">
        <title>Whole genome shotgun sequence of Streptomyces spinoverrucosus NBRC 14228.</title>
        <authorList>
            <person name="Hosoyama A."/>
            <person name="Uohara A."/>
            <person name="Ohji S."/>
            <person name="Ichikawa N."/>
        </authorList>
    </citation>
    <scope>NUCLEOTIDE SEQUENCE [LARGE SCALE GENOMIC DNA]</scope>
    <source>
        <strain evidence="8 9">NBRC 14228</strain>
    </source>
</reference>
<sequence length="471" mass="49111">MATDRSTQAAPGPAYAFWQMVPLAALFVVFLDTATDFFPDDPLVGVVTPTRLALLVGLLAVAVPVRGRPRTRLRDFRTRLDAPIALLLGAAVVTTFLGGHPTAPLRGLLTVIACYYLVVGLRRTQPESWRAVGLLALVGVAAAGTFAFSQVTNEIPTGFCRTGLLTDVSCDSGGAGVLIRATGTFANPNLLAAFLVLLLPFVLLAAVSVDERTARTVIVLVGVLGYGALLTTFSRAGYVAGAAGLLVLGGAYWLAPRLADRAQRRITAALGFLALGGAAAAIWAVSRAGNSLGVRGQAWNAALDIALNNPLGVGLGRSGAVISATAPGERVFVHAHNMWLNWLVETGPLGLLAIVAVTVITWSSAARAARTKSAIGTVGLAALTGFFMVGMMDHPANLDRIDMLFWCVLAVVMAEAPAGWRRRRSGASPIPVPTQLKRPRHGPQRVGASAQPSGGVAAPDPSSRPFSERPV</sequence>
<comment type="caution">
    <text evidence="8">The sequence shown here is derived from an EMBL/GenBank/DDBJ whole genome shotgun (WGS) entry which is preliminary data.</text>
</comment>
<dbReference type="Pfam" id="PF04932">
    <property type="entry name" value="Wzy_C"/>
    <property type="match status" value="1"/>
</dbReference>
<accession>A0A4Y3VI83</accession>
<evidence type="ECO:0000256" key="4">
    <source>
        <dbReference type="ARBA" id="ARBA00023136"/>
    </source>
</evidence>
<protein>
    <recommendedName>
        <fullName evidence="7">O-antigen ligase-related domain-containing protein</fullName>
    </recommendedName>
</protein>
<dbReference type="InterPro" id="IPR051533">
    <property type="entry name" value="WaaL-like"/>
</dbReference>
<feature type="transmembrane region" description="Helical" evidence="6">
    <location>
        <begin position="339"/>
        <end position="362"/>
    </location>
</feature>
<dbReference type="OrthoDB" id="4866405at2"/>
<dbReference type="InterPro" id="IPR007016">
    <property type="entry name" value="O-antigen_ligase-rel_domated"/>
</dbReference>
<feature type="transmembrane region" description="Helical" evidence="6">
    <location>
        <begin position="374"/>
        <end position="391"/>
    </location>
</feature>
<organism evidence="8 9">
    <name type="scientific">Streptomyces spinoverrucosus</name>
    <dbReference type="NCBI Taxonomy" id="284043"/>
    <lineage>
        <taxon>Bacteria</taxon>
        <taxon>Bacillati</taxon>
        <taxon>Actinomycetota</taxon>
        <taxon>Actinomycetes</taxon>
        <taxon>Kitasatosporales</taxon>
        <taxon>Streptomycetaceae</taxon>
        <taxon>Streptomyces</taxon>
    </lineage>
</organism>
<feature type="transmembrane region" description="Helical" evidence="6">
    <location>
        <begin position="236"/>
        <end position="254"/>
    </location>
</feature>
<keyword evidence="3 6" id="KW-1133">Transmembrane helix</keyword>
<feature type="transmembrane region" description="Helical" evidence="6">
    <location>
        <begin position="266"/>
        <end position="285"/>
    </location>
</feature>
<keyword evidence="2 6" id="KW-0812">Transmembrane</keyword>
<evidence type="ECO:0000256" key="1">
    <source>
        <dbReference type="ARBA" id="ARBA00004141"/>
    </source>
</evidence>
<proteinExistence type="predicted"/>